<dbReference type="InterPro" id="IPR018392">
    <property type="entry name" value="LysM"/>
</dbReference>
<feature type="domain" description="LysM" evidence="3">
    <location>
        <begin position="28"/>
        <end position="73"/>
    </location>
</feature>
<feature type="region of interest" description="Disordered" evidence="1">
    <location>
        <begin position="122"/>
        <end position="152"/>
    </location>
</feature>
<dbReference type="EMBL" id="WEZQ01000019">
    <property type="protein sequence ID" value="MYV17873.1"/>
    <property type="molecule type" value="Genomic_DNA"/>
</dbReference>
<dbReference type="CDD" id="cd00118">
    <property type="entry name" value="LysM"/>
    <property type="match status" value="1"/>
</dbReference>
<dbReference type="InterPro" id="IPR036779">
    <property type="entry name" value="LysM_dom_sf"/>
</dbReference>
<reference evidence="4 5" key="1">
    <citation type="journal article" date="2019" name="Appl. Environ. Microbiol.">
        <title>Genetic determinants of hydroxycinnamic acid metabolism in heterofermentative lactobacilli.</title>
        <authorList>
            <person name="Gaur G."/>
            <person name="Oh J.H."/>
            <person name="Filannino P."/>
            <person name="Gobbetti M."/>
            <person name="van Pijkeren J.P."/>
            <person name="Ganzle M.G."/>
        </authorList>
    </citation>
    <scope>NUCLEOTIDE SEQUENCE [LARGE SCALE GENOMIC DNA]</scope>
    <source>
        <strain evidence="4 5">C5</strain>
    </source>
</reference>
<accession>A0A6N9I6I6</accession>
<evidence type="ECO:0000259" key="3">
    <source>
        <dbReference type="PROSITE" id="PS51782"/>
    </source>
</evidence>
<dbReference type="PROSITE" id="PS51782">
    <property type="entry name" value="LYSM"/>
    <property type="match status" value="1"/>
</dbReference>
<feature type="signal peptide" evidence="2">
    <location>
        <begin position="1"/>
        <end position="26"/>
    </location>
</feature>
<dbReference type="Pfam" id="PF01476">
    <property type="entry name" value="LysM"/>
    <property type="match status" value="1"/>
</dbReference>
<name>A0A6N9I6I6_9LACO</name>
<feature type="chain" id="PRO_5027010775" evidence="2">
    <location>
        <begin position="27"/>
        <end position="228"/>
    </location>
</feature>
<evidence type="ECO:0000313" key="4">
    <source>
        <dbReference type="EMBL" id="MYV17873.1"/>
    </source>
</evidence>
<proteinExistence type="predicted"/>
<evidence type="ECO:0000313" key="5">
    <source>
        <dbReference type="Proteomes" id="UP000449209"/>
    </source>
</evidence>
<dbReference type="SUPFAM" id="SSF54106">
    <property type="entry name" value="LysM domain"/>
    <property type="match status" value="1"/>
</dbReference>
<sequence>MKIKQILLTTLSAGALLAAGTVAANADSNVTVKSGDTVSALAHANNTSIDAIINANQLQNQGDLIYVGQNLIIPDGTSNTTTTTTTQAAAPLQQAAPVVQTQTVAKTQAPVAQTTTTQAASAQQTQATTQTTQASTTQNTQASTTQAASTSTASSSDEAAMAYIAAGESGGSYTARNGQYIGKYQLSADKLNGDYSAANQERVASAYAVSRYGSWSAAAAHWAAYRGW</sequence>
<evidence type="ECO:0000256" key="2">
    <source>
        <dbReference type="SAM" id="SignalP"/>
    </source>
</evidence>
<comment type="caution">
    <text evidence="4">The sequence shown here is derived from an EMBL/GenBank/DDBJ whole genome shotgun (WGS) entry which is preliminary data.</text>
</comment>
<evidence type="ECO:0000256" key="1">
    <source>
        <dbReference type="SAM" id="MobiDB-lite"/>
    </source>
</evidence>
<dbReference type="RefSeq" id="WP_161004209.1">
    <property type="nucleotide sequence ID" value="NZ_WEZQ01000019.1"/>
</dbReference>
<dbReference type="SMART" id="SM00257">
    <property type="entry name" value="LysM"/>
    <property type="match status" value="1"/>
</dbReference>
<dbReference type="AlphaFoldDB" id="A0A6N9I6I6"/>
<dbReference type="Proteomes" id="UP000449209">
    <property type="component" value="Unassembled WGS sequence"/>
</dbReference>
<organism evidence="4 5">
    <name type="scientific">Furfurilactobacillus milii</name>
    <dbReference type="NCBI Taxonomy" id="2888272"/>
    <lineage>
        <taxon>Bacteria</taxon>
        <taxon>Bacillati</taxon>
        <taxon>Bacillota</taxon>
        <taxon>Bacilli</taxon>
        <taxon>Lactobacillales</taxon>
        <taxon>Lactobacillaceae</taxon>
        <taxon>Furfurilactobacillus</taxon>
    </lineage>
</organism>
<protein>
    <submittedName>
        <fullName evidence="4">LysM peptidoglycan-binding domain-containing protein</fullName>
    </submittedName>
</protein>
<dbReference type="Gene3D" id="3.10.350.10">
    <property type="entry name" value="LysM domain"/>
    <property type="match status" value="1"/>
</dbReference>
<dbReference type="OrthoDB" id="117366at2"/>
<gene>
    <name evidence="4" type="ORF">GB993_10205</name>
</gene>
<keyword evidence="2" id="KW-0732">Signal</keyword>